<dbReference type="Proteomes" id="UP000018300">
    <property type="component" value="Unassembled WGS sequence"/>
</dbReference>
<dbReference type="GO" id="GO:0008661">
    <property type="term" value="F:1-deoxy-D-xylulose-5-phosphate synthase activity"/>
    <property type="evidence" value="ECO:0007669"/>
    <property type="project" value="UniProtKB-UniRule"/>
</dbReference>
<protein>
    <recommendedName>
        <fullName evidence="11">1-deoxy-D-xylulose-5-phosphate synthase</fullName>
        <ecNumber evidence="11">2.2.1.7</ecNumber>
    </recommendedName>
    <alternativeName>
        <fullName evidence="11">1-deoxyxylulose-5-phosphate synthase</fullName>
        <shortName evidence="11">DXP synthase</shortName>
        <shortName evidence="11">DXPS</shortName>
    </alternativeName>
</protein>
<sequence length="626" mass="68897">MERMNNMILDLIQKPNDIKKVNKEDYNELADEIRECIIENVSTNGGHLSSSLGVVELTMALHLTMNLPKDKILWDVGHQAYAHKILTGRKEAFNTLRQLNGLSGFPSLNESKCDAFGMGHASTSISAALGYVKARELSKDNYTVVSVIGDGALTGGMAYEALNNASLLKSNMIIILNDNEMSISRNVGGISKVLNTTRTSARYNELKDNVKNTLSKIPGCGEDIIGRIHKTKSSIKQLFVPGMIFEDMGLTYLGPIDGHNIERLVKTINMAKKVNHAVVIHVHTTKGKGYPFAERKPSFFHGVDPFDIETGKPVSREKVTTYSDIFSSSITSMAEKDDKVVAITAAMGAGTGLKKFEKNFPDRFFDVGIAEEHAVTFAAGLASAGYKPYVAIYSTFLQRGFDQILHDVCIQKLPVRFIVERAGIVGKDGITHQGIFDISYLNIIPGMTIMAPKNKYELRDMLDFSLDFNGPVAIRFPRGEALDIYEDNRSPVIYGKSEILKRGMKIAVVAVGACVKLTEEIDDILLENGYDATIINARFIKPIDSALLDDIAKKHDLIVTLEENVLTGGYGQSVLSYINEKGYAVNVLNIGLKDSFIEHGDVGSLWKANGLDGEIIANKILKRIKH</sequence>
<dbReference type="FunFam" id="3.40.50.920:FF:000002">
    <property type="entry name" value="1-deoxy-D-xylulose-5-phosphate synthase"/>
    <property type="match status" value="1"/>
</dbReference>
<evidence type="ECO:0000256" key="8">
    <source>
        <dbReference type="ARBA" id="ARBA00023052"/>
    </source>
</evidence>
<dbReference type="GO" id="GO:0019288">
    <property type="term" value="P:isopentenyl diphosphate biosynthetic process, methylerythritol 4-phosphate pathway"/>
    <property type="evidence" value="ECO:0007669"/>
    <property type="project" value="TreeGrafter"/>
</dbReference>
<comment type="similarity">
    <text evidence="2 11">Belongs to the transketolase family. DXPS subfamily.</text>
</comment>
<feature type="binding site" evidence="11">
    <location>
        <begin position="151"/>
        <end position="152"/>
    </location>
    <ligand>
        <name>thiamine diphosphate</name>
        <dbReference type="ChEBI" id="CHEBI:58937"/>
    </ligand>
</feature>
<dbReference type="SUPFAM" id="SSF52922">
    <property type="entry name" value="TK C-terminal domain-like"/>
    <property type="match status" value="1"/>
</dbReference>
<dbReference type="InterPro" id="IPR005475">
    <property type="entry name" value="Transketolase-like_Pyr-bd"/>
</dbReference>
<evidence type="ECO:0000256" key="4">
    <source>
        <dbReference type="ARBA" id="ARBA00022679"/>
    </source>
</evidence>
<dbReference type="Pfam" id="PF02779">
    <property type="entry name" value="Transket_pyr"/>
    <property type="match status" value="1"/>
</dbReference>
<comment type="caution">
    <text evidence="13">The sequence shown here is derived from an EMBL/GenBank/DDBJ whole genome shotgun (WGS) entry which is preliminary data.</text>
</comment>
<keyword evidence="7 11" id="KW-0784">Thiamine biosynthesis</keyword>
<dbReference type="NCBIfam" id="NF003933">
    <property type="entry name" value="PRK05444.2-2"/>
    <property type="match status" value="1"/>
</dbReference>
<evidence type="ECO:0000313" key="13">
    <source>
        <dbReference type="EMBL" id="CCY77829.1"/>
    </source>
</evidence>
<evidence type="ECO:0000256" key="7">
    <source>
        <dbReference type="ARBA" id="ARBA00022977"/>
    </source>
</evidence>
<dbReference type="GO" id="GO:0000287">
    <property type="term" value="F:magnesium ion binding"/>
    <property type="evidence" value="ECO:0007669"/>
    <property type="project" value="UniProtKB-UniRule"/>
</dbReference>
<dbReference type="InterPro" id="IPR005477">
    <property type="entry name" value="Dxylulose-5-P_synthase"/>
</dbReference>
<dbReference type="UniPathway" id="UPA00064">
    <property type="reaction ID" value="UER00091"/>
</dbReference>
<comment type="function">
    <text evidence="10 11">Catalyzes the acyloin condensation reaction between C atoms 2 and 3 of pyruvate and glyceraldehyde 3-phosphate to yield 1-deoxy-D-xylulose-5-phosphate (DXP).</text>
</comment>
<dbReference type="HAMAP" id="MF_00315">
    <property type="entry name" value="DXP_synth"/>
    <property type="match status" value="1"/>
</dbReference>
<gene>
    <name evidence="11" type="primary">dxs</name>
    <name evidence="13" type="ORF">BN569_00969</name>
</gene>
<feature type="binding site" evidence="11">
    <location>
        <position position="179"/>
    </location>
    <ligand>
        <name>Mg(2+)</name>
        <dbReference type="ChEBI" id="CHEBI:18420"/>
    </ligand>
</feature>
<proteinExistence type="inferred from homology"/>
<comment type="subunit">
    <text evidence="3 11">Homodimer.</text>
</comment>
<dbReference type="Gene3D" id="3.40.50.920">
    <property type="match status" value="1"/>
</dbReference>
<organism evidence="13 14">
    <name type="scientific">Eshraghiella crossota CAG:259</name>
    <dbReference type="NCBI Taxonomy" id="1263062"/>
    <lineage>
        <taxon>Bacteria</taxon>
        <taxon>Bacillati</taxon>
        <taxon>Bacillota</taxon>
        <taxon>Clostridia</taxon>
        <taxon>Lachnospirales</taxon>
        <taxon>Lachnospiraceae</taxon>
        <taxon>Eshraghiella</taxon>
    </lineage>
</organism>
<comment type="cofactor">
    <cofactor evidence="11">
        <name>Mg(2+)</name>
        <dbReference type="ChEBI" id="CHEBI:18420"/>
    </cofactor>
    <text evidence="11">Binds 1 Mg(2+) ion per subunit.</text>
</comment>
<keyword evidence="4 11" id="KW-0808">Transferase</keyword>
<dbReference type="CDD" id="cd02007">
    <property type="entry name" value="TPP_DXS"/>
    <property type="match status" value="1"/>
</dbReference>
<dbReference type="AlphaFoldDB" id="R5LK24"/>
<evidence type="ECO:0000259" key="12">
    <source>
        <dbReference type="SMART" id="SM00861"/>
    </source>
</evidence>
<evidence type="ECO:0000256" key="11">
    <source>
        <dbReference type="HAMAP-Rule" id="MF_00315"/>
    </source>
</evidence>
<keyword evidence="5 11" id="KW-0479">Metal-binding</keyword>
<evidence type="ECO:0000256" key="10">
    <source>
        <dbReference type="ARBA" id="ARBA00055605"/>
    </source>
</evidence>
<dbReference type="FunFam" id="3.40.50.970:FF:000005">
    <property type="entry name" value="1-deoxy-D-xylulose-5-phosphate synthase"/>
    <property type="match status" value="1"/>
</dbReference>
<dbReference type="GO" id="GO:0005829">
    <property type="term" value="C:cytosol"/>
    <property type="evidence" value="ECO:0007669"/>
    <property type="project" value="TreeGrafter"/>
</dbReference>
<dbReference type="NCBIfam" id="TIGR00204">
    <property type="entry name" value="dxs"/>
    <property type="match status" value="1"/>
</dbReference>
<reference evidence="13" key="1">
    <citation type="submission" date="2012-11" db="EMBL/GenBank/DDBJ databases">
        <title>Dependencies among metagenomic species, viruses, plasmids and units of genetic variation.</title>
        <authorList>
            <person name="Nielsen H.B."/>
            <person name="Almeida M."/>
            <person name="Juncker A.S."/>
            <person name="Rasmussen S."/>
            <person name="Li J."/>
            <person name="Sunagawa S."/>
            <person name="Plichta D."/>
            <person name="Gautier L."/>
            <person name="Le Chatelier E."/>
            <person name="Peletier E."/>
            <person name="Bonde I."/>
            <person name="Nielsen T."/>
            <person name="Manichanh C."/>
            <person name="Arumugam M."/>
            <person name="Batto J."/>
            <person name="Santos M.B.Q.D."/>
            <person name="Blom N."/>
            <person name="Borruel N."/>
            <person name="Burgdorf K.S."/>
            <person name="Boumezbeur F."/>
            <person name="Casellas F."/>
            <person name="Dore J."/>
            <person name="Guarner F."/>
            <person name="Hansen T."/>
            <person name="Hildebrand F."/>
            <person name="Kaas R.S."/>
            <person name="Kennedy S."/>
            <person name="Kristiansen K."/>
            <person name="Kultima J.R."/>
            <person name="Leonard P."/>
            <person name="Levenez F."/>
            <person name="Lund O."/>
            <person name="Moumen B."/>
            <person name="Le Paslier D."/>
            <person name="Pons N."/>
            <person name="Pedersen O."/>
            <person name="Prifti E."/>
            <person name="Qin J."/>
            <person name="Raes J."/>
            <person name="Tap J."/>
            <person name="Tims S."/>
            <person name="Ussery D.W."/>
            <person name="Yamada T."/>
            <person name="MetaHit consortium"/>
            <person name="Renault P."/>
            <person name="Sicheritz-Ponten T."/>
            <person name="Bork P."/>
            <person name="Wang J."/>
            <person name="Brunak S."/>
            <person name="Ehrlich S.D."/>
        </authorList>
    </citation>
    <scope>NUCLEOTIDE SEQUENCE [LARGE SCALE GENOMIC DNA]</scope>
</reference>
<feature type="binding site" evidence="11">
    <location>
        <position position="290"/>
    </location>
    <ligand>
        <name>thiamine diphosphate</name>
        <dbReference type="ChEBI" id="CHEBI:58937"/>
    </ligand>
</feature>
<dbReference type="GO" id="GO:0009228">
    <property type="term" value="P:thiamine biosynthetic process"/>
    <property type="evidence" value="ECO:0007669"/>
    <property type="project" value="UniProtKB-UniRule"/>
</dbReference>
<dbReference type="PROSITE" id="PS00801">
    <property type="entry name" value="TRANSKETOLASE_1"/>
    <property type="match status" value="1"/>
</dbReference>
<feature type="binding site" evidence="11">
    <location>
        <position position="179"/>
    </location>
    <ligand>
        <name>thiamine diphosphate</name>
        <dbReference type="ChEBI" id="CHEBI:58937"/>
    </ligand>
</feature>
<keyword evidence="6 11" id="KW-0460">Magnesium</keyword>
<evidence type="ECO:0000313" key="14">
    <source>
        <dbReference type="Proteomes" id="UP000018300"/>
    </source>
</evidence>
<comment type="cofactor">
    <cofactor evidence="11">
        <name>thiamine diphosphate</name>
        <dbReference type="ChEBI" id="CHEBI:58937"/>
    </cofactor>
    <text evidence="11">Binds 1 thiamine pyrophosphate per subunit.</text>
</comment>
<accession>R5LK24</accession>
<evidence type="ECO:0000256" key="9">
    <source>
        <dbReference type="ARBA" id="ARBA00023229"/>
    </source>
</evidence>
<dbReference type="EMBL" id="CAYU010000079">
    <property type="protein sequence ID" value="CCY77829.1"/>
    <property type="molecule type" value="Genomic_DNA"/>
</dbReference>
<dbReference type="InterPro" id="IPR009014">
    <property type="entry name" value="Transketo_C/PFOR_II"/>
</dbReference>
<feature type="domain" description="Transketolase-like pyrimidine-binding" evidence="12">
    <location>
        <begin position="320"/>
        <end position="484"/>
    </location>
</feature>
<feature type="binding site" evidence="11">
    <location>
        <begin position="119"/>
        <end position="121"/>
    </location>
    <ligand>
        <name>thiamine diphosphate</name>
        <dbReference type="ChEBI" id="CHEBI:58937"/>
    </ligand>
</feature>
<dbReference type="GO" id="GO:0030976">
    <property type="term" value="F:thiamine pyrophosphate binding"/>
    <property type="evidence" value="ECO:0007669"/>
    <property type="project" value="UniProtKB-UniRule"/>
</dbReference>
<evidence type="ECO:0000256" key="2">
    <source>
        <dbReference type="ARBA" id="ARBA00011081"/>
    </source>
</evidence>
<comment type="pathway">
    <text evidence="1 11">Metabolic intermediate biosynthesis; 1-deoxy-D-xylulose 5-phosphate biosynthesis; 1-deoxy-D-xylulose 5-phosphate from D-glyceraldehyde 3-phosphate and pyruvate: step 1/1.</text>
</comment>
<dbReference type="PANTHER" id="PTHR43322:SF5">
    <property type="entry name" value="1-DEOXY-D-XYLULOSE-5-PHOSPHATE SYNTHASE, CHLOROPLASTIC"/>
    <property type="match status" value="1"/>
</dbReference>
<dbReference type="InterPro" id="IPR049557">
    <property type="entry name" value="Transketolase_CS"/>
</dbReference>
<dbReference type="Gene3D" id="3.40.50.970">
    <property type="match status" value="2"/>
</dbReference>
<dbReference type="InterPro" id="IPR033248">
    <property type="entry name" value="Transketolase_C"/>
</dbReference>
<dbReference type="PANTHER" id="PTHR43322">
    <property type="entry name" value="1-D-DEOXYXYLULOSE 5-PHOSPHATE SYNTHASE-RELATED"/>
    <property type="match status" value="1"/>
</dbReference>
<keyword evidence="8 11" id="KW-0786">Thiamine pyrophosphate</keyword>
<dbReference type="Pfam" id="PF13292">
    <property type="entry name" value="DXP_synthase_N"/>
    <property type="match status" value="1"/>
</dbReference>
<name>R5LK24_9FIRM</name>
<feature type="binding site" evidence="11">
    <location>
        <position position="78"/>
    </location>
    <ligand>
        <name>thiamine diphosphate</name>
        <dbReference type="ChEBI" id="CHEBI:58937"/>
    </ligand>
</feature>
<dbReference type="CDD" id="cd07033">
    <property type="entry name" value="TPP_PYR_DXS_TK_like"/>
    <property type="match status" value="1"/>
</dbReference>
<dbReference type="EC" id="2.2.1.7" evidence="11"/>
<dbReference type="GO" id="GO:0016114">
    <property type="term" value="P:terpenoid biosynthetic process"/>
    <property type="evidence" value="ECO:0007669"/>
    <property type="project" value="UniProtKB-UniRule"/>
</dbReference>
<keyword evidence="9 11" id="KW-0414">Isoprene biosynthesis</keyword>
<evidence type="ECO:0000256" key="6">
    <source>
        <dbReference type="ARBA" id="ARBA00022842"/>
    </source>
</evidence>
<evidence type="ECO:0000256" key="3">
    <source>
        <dbReference type="ARBA" id="ARBA00011738"/>
    </source>
</evidence>
<dbReference type="SMART" id="SM00861">
    <property type="entry name" value="Transket_pyr"/>
    <property type="match status" value="1"/>
</dbReference>
<dbReference type="InterPro" id="IPR029061">
    <property type="entry name" value="THDP-binding"/>
</dbReference>
<feature type="binding site" evidence="11">
    <location>
        <position position="371"/>
    </location>
    <ligand>
        <name>thiamine diphosphate</name>
        <dbReference type="ChEBI" id="CHEBI:58937"/>
    </ligand>
</feature>
<dbReference type="Pfam" id="PF02780">
    <property type="entry name" value="Transketolase_C"/>
    <property type="match status" value="1"/>
</dbReference>
<comment type="catalytic activity">
    <reaction evidence="11">
        <text>D-glyceraldehyde 3-phosphate + pyruvate + H(+) = 1-deoxy-D-xylulose 5-phosphate + CO2</text>
        <dbReference type="Rhea" id="RHEA:12605"/>
        <dbReference type="ChEBI" id="CHEBI:15361"/>
        <dbReference type="ChEBI" id="CHEBI:15378"/>
        <dbReference type="ChEBI" id="CHEBI:16526"/>
        <dbReference type="ChEBI" id="CHEBI:57792"/>
        <dbReference type="ChEBI" id="CHEBI:59776"/>
        <dbReference type="EC" id="2.2.1.7"/>
    </reaction>
</comment>
<dbReference type="SUPFAM" id="SSF52518">
    <property type="entry name" value="Thiamin diphosphate-binding fold (THDP-binding)"/>
    <property type="match status" value="1"/>
</dbReference>
<evidence type="ECO:0000256" key="5">
    <source>
        <dbReference type="ARBA" id="ARBA00022723"/>
    </source>
</evidence>
<evidence type="ECO:0000256" key="1">
    <source>
        <dbReference type="ARBA" id="ARBA00004980"/>
    </source>
</evidence>
<feature type="binding site" evidence="11">
    <location>
        <position position="150"/>
    </location>
    <ligand>
        <name>Mg(2+)</name>
        <dbReference type="ChEBI" id="CHEBI:18420"/>
    </ligand>
</feature>